<dbReference type="PANTHER" id="PTHR37299:SF1">
    <property type="entry name" value="STAGE 0 SPORULATION PROTEIN A HOMOLOG"/>
    <property type="match status" value="1"/>
</dbReference>
<protein>
    <submittedName>
        <fullName evidence="4">Response regulator receiver protein</fullName>
    </submittedName>
</protein>
<dbReference type="EMBL" id="ABCS01000014">
    <property type="protein sequence ID" value="EDM80010.1"/>
    <property type="molecule type" value="Genomic_DNA"/>
</dbReference>
<accession>A6G241</accession>
<feature type="modified residue" description="4-aspartylphosphate" evidence="1">
    <location>
        <position position="57"/>
    </location>
</feature>
<dbReference type="PANTHER" id="PTHR37299">
    <property type="entry name" value="TRANSCRIPTIONAL REGULATOR-RELATED"/>
    <property type="match status" value="1"/>
</dbReference>
<dbReference type="Gene3D" id="3.40.50.2300">
    <property type="match status" value="1"/>
</dbReference>
<comment type="caution">
    <text evidence="4">The sequence shown here is derived from an EMBL/GenBank/DDBJ whole genome shotgun (WGS) entry which is preliminary data.</text>
</comment>
<organism evidence="4 5">
    <name type="scientific">Plesiocystis pacifica SIR-1</name>
    <dbReference type="NCBI Taxonomy" id="391625"/>
    <lineage>
        <taxon>Bacteria</taxon>
        <taxon>Pseudomonadati</taxon>
        <taxon>Myxococcota</taxon>
        <taxon>Polyangia</taxon>
        <taxon>Nannocystales</taxon>
        <taxon>Nannocystaceae</taxon>
        <taxon>Plesiocystis</taxon>
    </lineage>
</organism>
<dbReference type="GO" id="GO:0003677">
    <property type="term" value="F:DNA binding"/>
    <property type="evidence" value="ECO:0007669"/>
    <property type="project" value="InterPro"/>
</dbReference>
<keyword evidence="5" id="KW-1185">Reference proteome</keyword>
<dbReference type="STRING" id="391625.PPSIR1_20324"/>
<dbReference type="RefSeq" id="WP_006970790.1">
    <property type="nucleotide sequence ID" value="NZ_ABCS01000014.1"/>
</dbReference>
<dbReference type="SMART" id="SM00448">
    <property type="entry name" value="REC"/>
    <property type="match status" value="1"/>
</dbReference>
<dbReference type="Pfam" id="PF04397">
    <property type="entry name" value="LytTR"/>
    <property type="match status" value="1"/>
</dbReference>
<feature type="domain" description="HTH LytTR-type" evidence="3">
    <location>
        <begin position="165"/>
        <end position="236"/>
    </location>
</feature>
<dbReference type="InterPro" id="IPR011006">
    <property type="entry name" value="CheY-like_superfamily"/>
</dbReference>
<evidence type="ECO:0000256" key="1">
    <source>
        <dbReference type="PROSITE-ProRule" id="PRU00169"/>
    </source>
</evidence>
<dbReference type="eggNOG" id="COG3279">
    <property type="taxonomic scope" value="Bacteria"/>
</dbReference>
<dbReference type="InterPro" id="IPR001789">
    <property type="entry name" value="Sig_transdc_resp-reg_receiver"/>
</dbReference>
<dbReference type="AlphaFoldDB" id="A6G241"/>
<evidence type="ECO:0000259" key="3">
    <source>
        <dbReference type="PROSITE" id="PS50930"/>
    </source>
</evidence>
<dbReference type="SUPFAM" id="SSF52172">
    <property type="entry name" value="CheY-like"/>
    <property type="match status" value="1"/>
</dbReference>
<dbReference type="Gene3D" id="2.40.50.1020">
    <property type="entry name" value="LytTr DNA-binding domain"/>
    <property type="match status" value="1"/>
</dbReference>
<feature type="domain" description="Response regulatory" evidence="2">
    <location>
        <begin position="6"/>
        <end position="116"/>
    </location>
</feature>
<proteinExistence type="predicted"/>
<dbReference type="PROSITE" id="PS50930">
    <property type="entry name" value="HTH_LYTTR"/>
    <property type="match status" value="1"/>
</dbReference>
<evidence type="ECO:0000313" key="4">
    <source>
        <dbReference type="EMBL" id="EDM80010.1"/>
    </source>
</evidence>
<name>A6G241_9BACT</name>
<dbReference type="GO" id="GO:0000156">
    <property type="term" value="F:phosphorelay response regulator activity"/>
    <property type="evidence" value="ECO:0007669"/>
    <property type="project" value="InterPro"/>
</dbReference>
<dbReference type="InterPro" id="IPR046947">
    <property type="entry name" value="LytR-like"/>
</dbReference>
<evidence type="ECO:0000313" key="5">
    <source>
        <dbReference type="Proteomes" id="UP000005801"/>
    </source>
</evidence>
<evidence type="ECO:0000259" key="2">
    <source>
        <dbReference type="PROSITE" id="PS50110"/>
    </source>
</evidence>
<sequence length="239" mass="26557">MTRTLRVLIVDDETPARRRLRRACERVAGVEVAGEATDAATLRRVLTRDRADVILLDIAMPGLSGIELAREPGLPPIIFTTAHSEHALEAFRVDAVDYLLKPISEHALALALARVRARVPTQTPSVSHTPPRLATRTGSLLRVFDAREVSHLASTDRVVVFWIDGQEMILDESLNTLEARLRGHDFLRVHRSALVNLTFVSAMRFDEDGAALQLRDGTVVPVSRRLLPEVKRRLSGQSE</sequence>
<dbReference type="Pfam" id="PF00072">
    <property type="entry name" value="Response_reg"/>
    <property type="match status" value="1"/>
</dbReference>
<reference evidence="4 5" key="1">
    <citation type="submission" date="2007-06" db="EMBL/GenBank/DDBJ databases">
        <authorList>
            <person name="Shimkets L."/>
            <person name="Ferriera S."/>
            <person name="Johnson J."/>
            <person name="Kravitz S."/>
            <person name="Beeson K."/>
            <person name="Sutton G."/>
            <person name="Rogers Y.-H."/>
            <person name="Friedman R."/>
            <person name="Frazier M."/>
            <person name="Venter J.C."/>
        </authorList>
    </citation>
    <scope>NUCLEOTIDE SEQUENCE [LARGE SCALE GENOMIC DNA]</scope>
    <source>
        <strain evidence="4 5">SIR-1</strain>
    </source>
</reference>
<dbReference type="PROSITE" id="PS50110">
    <property type="entry name" value="RESPONSE_REGULATORY"/>
    <property type="match status" value="1"/>
</dbReference>
<dbReference type="SMART" id="SM00850">
    <property type="entry name" value="LytTR"/>
    <property type="match status" value="1"/>
</dbReference>
<gene>
    <name evidence="4" type="ORF">PPSIR1_20324</name>
</gene>
<dbReference type="Proteomes" id="UP000005801">
    <property type="component" value="Unassembled WGS sequence"/>
</dbReference>
<keyword evidence="1" id="KW-0597">Phosphoprotein</keyword>
<dbReference type="InterPro" id="IPR007492">
    <property type="entry name" value="LytTR_DNA-bd_dom"/>
</dbReference>